<dbReference type="AlphaFoldDB" id="A0A9Q3FGV3"/>
<accession>A0A9Q3FGV3</accession>
<dbReference type="EMBL" id="AVOT02045344">
    <property type="protein sequence ID" value="MBW0540690.1"/>
    <property type="molecule type" value="Genomic_DNA"/>
</dbReference>
<sequence>MLRWQIAIQEYRGNMIIAHKAGNIHNNADGLSRWEFANTPDNPVYVPLQAEPQIPIEGIDITDIGTEFFEEVRQSYKKDKNFHILTSLLDKDCKYTSLVNALGEVWKK</sequence>
<organism evidence="1 2">
    <name type="scientific">Austropuccinia psidii MF-1</name>
    <dbReference type="NCBI Taxonomy" id="1389203"/>
    <lineage>
        <taxon>Eukaryota</taxon>
        <taxon>Fungi</taxon>
        <taxon>Dikarya</taxon>
        <taxon>Basidiomycota</taxon>
        <taxon>Pucciniomycotina</taxon>
        <taxon>Pucciniomycetes</taxon>
        <taxon>Pucciniales</taxon>
        <taxon>Sphaerophragmiaceae</taxon>
        <taxon>Austropuccinia</taxon>
    </lineage>
</organism>
<reference evidence="1" key="1">
    <citation type="submission" date="2021-03" db="EMBL/GenBank/DDBJ databases">
        <title>Draft genome sequence of rust myrtle Austropuccinia psidii MF-1, a brazilian biotype.</title>
        <authorList>
            <person name="Quecine M.C."/>
            <person name="Pachon D.M.R."/>
            <person name="Bonatelli M.L."/>
            <person name="Correr F.H."/>
            <person name="Franceschini L.M."/>
            <person name="Leite T.F."/>
            <person name="Margarido G.R.A."/>
            <person name="Almeida C.A."/>
            <person name="Ferrarezi J.A."/>
            <person name="Labate C.A."/>
        </authorList>
    </citation>
    <scope>NUCLEOTIDE SEQUENCE</scope>
    <source>
        <strain evidence="1">MF-1</strain>
    </source>
</reference>
<dbReference type="Proteomes" id="UP000765509">
    <property type="component" value="Unassembled WGS sequence"/>
</dbReference>
<evidence type="ECO:0000313" key="2">
    <source>
        <dbReference type="Proteomes" id="UP000765509"/>
    </source>
</evidence>
<protein>
    <submittedName>
        <fullName evidence="1">Uncharacterized protein</fullName>
    </submittedName>
</protein>
<keyword evidence="2" id="KW-1185">Reference proteome</keyword>
<name>A0A9Q3FGV3_9BASI</name>
<comment type="caution">
    <text evidence="1">The sequence shown here is derived from an EMBL/GenBank/DDBJ whole genome shotgun (WGS) entry which is preliminary data.</text>
</comment>
<gene>
    <name evidence="1" type="ORF">O181_080405</name>
</gene>
<evidence type="ECO:0000313" key="1">
    <source>
        <dbReference type="EMBL" id="MBW0540690.1"/>
    </source>
</evidence>
<proteinExistence type="predicted"/>
<dbReference type="OrthoDB" id="8067401at2759"/>